<organism evidence="7 8">
    <name type="scientific">Lymnaea stagnalis</name>
    <name type="common">Great pond snail</name>
    <name type="synonym">Helix stagnalis</name>
    <dbReference type="NCBI Taxonomy" id="6523"/>
    <lineage>
        <taxon>Eukaryota</taxon>
        <taxon>Metazoa</taxon>
        <taxon>Spiralia</taxon>
        <taxon>Lophotrochozoa</taxon>
        <taxon>Mollusca</taxon>
        <taxon>Gastropoda</taxon>
        <taxon>Heterobranchia</taxon>
        <taxon>Euthyneura</taxon>
        <taxon>Panpulmonata</taxon>
        <taxon>Hygrophila</taxon>
        <taxon>Lymnaeoidea</taxon>
        <taxon>Lymnaeidae</taxon>
        <taxon>Lymnaea</taxon>
    </lineage>
</organism>
<evidence type="ECO:0000256" key="2">
    <source>
        <dbReference type="ARBA" id="ARBA00022723"/>
    </source>
</evidence>
<accession>A0AAV2H127</accession>
<dbReference type="Gene3D" id="3.30.1740.10">
    <property type="entry name" value="Zinc finger, PARP-type"/>
    <property type="match status" value="1"/>
</dbReference>
<keyword evidence="4" id="KW-0862">Zinc</keyword>
<sequence length="72" mass="8151">QAFVEVDPSHHCCIFVTPSLPFFENRSIKMPHHDLPFQAEYAKSGRSSCKLCKKTISQDSLRLAVMVQVCLV</sequence>
<gene>
    <name evidence="7" type="ORF">GSLYS_00001053001</name>
</gene>
<keyword evidence="5" id="KW-0539">Nucleus</keyword>
<dbReference type="Proteomes" id="UP001497497">
    <property type="component" value="Unassembled WGS sequence"/>
</dbReference>
<dbReference type="GO" id="GO:0008270">
    <property type="term" value="F:zinc ion binding"/>
    <property type="evidence" value="ECO:0007669"/>
    <property type="project" value="UniProtKB-KW"/>
</dbReference>
<evidence type="ECO:0000313" key="8">
    <source>
        <dbReference type="Proteomes" id="UP001497497"/>
    </source>
</evidence>
<dbReference type="InterPro" id="IPR001510">
    <property type="entry name" value="Znf_PARP"/>
</dbReference>
<evidence type="ECO:0000259" key="6">
    <source>
        <dbReference type="PROSITE" id="PS50064"/>
    </source>
</evidence>
<reference evidence="7 8" key="1">
    <citation type="submission" date="2024-04" db="EMBL/GenBank/DDBJ databases">
        <authorList>
            <consortium name="Genoscope - CEA"/>
            <person name="William W."/>
        </authorList>
    </citation>
    <scope>NUCLEOTIDE SEQUENCE [LARGE SCALE GENOMIC DNA]</scope>
</reference>
<keyword evidence="3" id="KW-0863">Zinc-finger</keyword>
<evidence type="ECO:0000256" key="3">
    <source>
        <dbReference type="ARBA" id="ARBA00022771"/>
    </source>
</evidence>
<name>A0AAV2H127_LYMST</name>
<keyword evidence="8" id="KW-1185">Reference proteome</keyword>
<dbReference type="EMBL" id="CAXITT010000010">
    <property type="protein sequence ID" value="CAL1526876.1"/>
    <property type="molecule type" value="Genomic_DNA"/>
</dbReference>
<evidence type="ECO:0000256" key="4">
    <source>
        <dbReference type="ARBA" id="ARBA00022833"/>
    </source>
</evidence>
<dbReference type="SUPFAM" id="SSF57716">
    <property type="entry name" value="Glucocorticoid receptor-like (DNA-binding domain)"/>
    <property type="match status" value="1"/>
</dbReference>
<feature type="domain" description="PARP-type" evidence="6">
    <location>
        <begin position="37"/>
        <end position="68"/>
    </location>
</feature>
<dbReference type="InterPro" id="IPR036957">
    <property type="entry name" value="Znf_PARP_sf"/>
</dbReference>
<proteinExistence type="predicted"/>
<dbReference type="PROSITE" id="PS50064">
    <property type="entry name" value="ZF_PARP_2"/>
    <property type="match status" value="1"/>
</dbReference>
<dbReference type="AlphaFoldDB" id="A0AAV2H127"/>
<keyword evidence="2" id="KW-0479">Metal-binding</keyword>
<comment type="subcellular location">
    <subcellularLocation>
        <location evidence="1">Nucleus</location>
    </subcellularLocation>
</comment>
<dbReference type="GO" id="GO:0003677">
    <property type="term" value="F:DNA binding"/>
    <property type="evidence" value="ECO:0007669"/>
    <property type="project" value="InterPro"/>
</dbReference>
<protein>
    <recommendedName>
        <fullName evidence="6">PARP-type domain-containing protein</fullName>
    </recommendedName>
</protein>
<feature type="non-terminal residue" evidence="7">
    <location>
        <position position="1"/>
    </location>
</feature>
<evidence type="ECO:0000256" key="1">
    <source>
        <dbReference type="ARBA" id="ARBA00004123"/>
    </source>
</evidence>
<comment type="caution">
    <text evidence="7">The sequence shown here is derived from an EMBL/GenBank/DDBJ whole genome shotgun (WGS) entry which is preliminary data.</text>
</comment>
<evidence type="ECO:0000313" key="7">
    <source>
        <dbReference type="EMBL" id="CAL1526876.1"/>
    </source>
</evidence>
<dbReference type="GO" id="GO:0005634">
    <property type="term" value="C:nucleus"/>
    <property type="evidence" value="ECO:0007669"/>
    <property type="project" value="UniProtKB-SubCell"/>
</dbReference>
<evidence type="ECO:0000256" key="5">
    <source>
        <dbReference type="ARBA" id="ARBA00023242"/>
    </source>
</evidence>